<dbReference type="PROSITE" id="PS50104">
    <property type="entry name" value="TIR"/>
    <property type="match status" value="1"/>
</dbReference>
<dbReference type="SUPFAM" id="SSF52200">
    <property type="entry name" value="Toll/Interleukin receptor TIR domain"/>
    <property type="match status" value="1"/>
</dbReference>
<dbReference type="SUPFAM" id="SSF46785">
    <property type="entry name" value="Winged helix' DNA-binding domain"/>
    <property type="match status" value="1"/>
</dbReference>
<dbReference type="Gene3D" id="3.40.50.10140">
    <property type="entry name" value="Toll/interleukin-1 receptor homology (TIR) domain"/>
    <property type="match status" value="1"/>
</dbReference>
<evidence type="ECO:0000313" key="6">
    <source>
        <dbReference type="Proteomes" id="UP001189624"/>
    </source>
</evidence>
<name>A0AA86T464_9FABA</name>
<dbReference type="PRINTS" id="PR00364">
    <property type="entry name" value="DISEASERSIST"/>
</dbReference>
<evidence type="ECO:0000313" key="5">
    <source>
        <dbReference type="EMBL" id="CAJ1971315.1"/>
    </source>
</evidence>
<evidence type="ECO:0000256" key="2">
    <source>
        <dbReference type="ARBA" id="ARBA00022821"/>
    </source>
</evidence>
<dbReference type="Pfam" id="PF23282">
    <property type="entry name" value="WHD_ROQ1"/>
    <property type="match status" value="1"/>
</dbReference>
<evidence type="ECO:0000256" key="3">
    <source>
        <dbReference type="ARBA" id="ARBA00023027"/>
    </source>
</evidence>
<dbReference type="Gene3D" id="3.40.50.300">
    <property type="entry name" value="P-loop containing nucleotide triphosphate hydrolases"/>
    <property type="match status" value="1"/>
</dbReference>
<organism evidence="5 6">
    <name type="scientific">Sphenostylis stenocarpa</name>
    <dbReference type="NCBI Taxonomy" id="92480"/>
    <lineage>
        <taxon>Eukaryota</taxon>
        <taxon>Viridiplantae</taxon>
        <taxon>Streptophyta</taxon>
        <taxon>Embryophyta</taxon>
        <taxon>Tracheophyta</taxon>
        <taxon>Spermatophyta</taxon>
        <taxon>Magnoliopsida</taxon>
        <taxon>eudicotyledons</taxon>
        <taxon>Gunneridae</taxon>
        <taxon>Pentapetalae</taxon>
        <taxon>rosids</taxon>
        <taxon>fabids</taxon>
        <taxon>Fabales</taxon>
        <taxon>Fabaceae</taxon>
        <taxon>Papilionoideae</taxon>
        <taxon>50 kb inversion clade</taxon>
        <taxon>NPAAA clade</taxon>
        <taxon>indigoferoid/millettioid clade</taxon>
        <taxon>Phaseoleae</taxon>
        <taxon>Sphenostylis</taxon>
    </lineage>
</organism>
<dbReference type="Pfam" id="PF23286">
    <property type="entry name" value="LRR_13"/>
    <property type="match status" value="1"/>
</dbReference>
<reference evidence="5" key="1">
    <citation type="submission" date="2023-10" db="EMBL/GenBank/DDBJ databases">
        <authorList>
            <person name="Domelevo Entfellner J.-B."/>
        </authorList>
    </citation>
    <scope>NUCLEOTIDE SEQUENCE</scope>
</reference>
<dbReference type="Gene3D" id="3.80.10.10">
    <property type="entry name" value="Ribonuclease Inhibitor"/>
    <property type="match status" value="2"/>
</dbReference>
<evidence type="ECO:0000256" key="1">
    <source>
        <dbReference type="ARBA" id="ARBA00022737"/>
    </source>
</evidence>
<dbReference type="InterPro" id="IPR044974">
    <property type="entry name" value="Disease_R_plants"/>
</dbReference>
<evidence type="ECO:0000259" key="4">
    <source>
        <dbReference type="PROSITE" id="PS50104"/>
    </source>
</evidence>
<dbReference type="FunFam" id="3.40.50.10140:FF:000007">
    <property type="entry name" value="Disease resistance protein (TIR-NBS-LRR class)"/>
    <property type="match status" value="1"/>
</dbReference>
<keyword evidence="2" id="KW-0611">Plant defense</keyword>
<protein>
    <recommendedName>
        <fullName evidence="4">TIR domain-containing protein</fullName>
    </recommendedName>
</protein>
<gene>
    <name evidence="5" type="ORF">AYBTSS11_LOCUS23315</name>
</gene>
<dbReference type="Gramene" id="rna-AYBTSS11_LOCUS23315">
    <property type="protein sequence ID" value="CAJ1971315.1"/>
    <property type="gene ID" value="gene-AYBTSS11_LOCUS23315"/>
</dbReference>
<dbReference type="GO" id="GO:0006952">
    <property type="term" value="P:defense response"/>
    <property type="evidence" value="ECO:0007669"/>
    <property type="project" value="UniProtKB-KW"/>
</dbReference>
<dbReference type="Pfam" id="PF01582">
    <property type="entry name" value="TIR"/>
    <property type="match status" value="1"/>
</dbReference>
<dbReference type="InterPro" id="IPR000157">
    <property type="entry name" value="TIR_dom"/>
</dbReference>
<feature type="domain" description="TIR" evidence="4">
    <location>
        <begin position="32"/>
        <end position="203"/>
    </location>
</feature>
<accession>A0AA86T464</accession>
<dbReference type="InterPro" id="IPR035897">
    <property type="entry name" value="Toll_tir_struct_dom_sf"/>
</dbReference>
<dbReference type="SUPFAM" id="SSF52058">
    <property type="entry name" value="L domain-like"/>
    <property type="match status" value="1"/>
</dbReference>
<dbReference type="EMBL" id="OY731405">
    <property type="protein sequence ID" value="CAJ1971315.1"/>
    <property type="molecule type" value="Genomic_DNA"/>
</dbReference>
<dbReference type="InterPro" id="IPR036390">
    <property type="entry name" value="WH_DNA-bd_sf"/>
</dbReference>
<keyword evidence="3" id="KW-0520">NAD</keyword>
<dbReference type="SMART" id="SM00255">
    <property type="entry name" value="TIR"/>
    <property type="match status" value="1"/>
</dbReference>
<sequence>MIPNNQFRLHNEQGPSKKLHSSYLSKSIVALVNGHCLSAFRGEDTRLTFIGHLRKELCRRGINTCIDDNNMGIGESLSLALSKAIEESNIFIVVFSQNYASSTWCLDELVKILERSKMREKKQVVLPVFYHVDPSDIRHERNNYEKHMMAHENEFGKDSQKVQAWRSALFEASNFPGHHITTGSHKYEINLIEDIVEKVYKNIAPKPLHIGQNTIGLNPYIEEVKTLLDMNPGDETVRMLGIYGLGGIGKTELAKALYDKIVQHFDAASFLADVREKSNRINGLEDLQKTLLLEMLEELQTELGSTRKGILGYNAKQVFLDIACFFKGERIEYVEKILEEFDSTSNIIVLRNKSLVTVEDGYLKMHDLIQDMGREIVRQEAPNPGERSRLWEYEDVIEILDEDSGSNKIQGIMLNPPQQEEVDWSGDEFEKMKWLRILIVRNTSFLVAPKHLPNHLRVLDWEEYPSKCFPSKFHPKKIVVFNLHKSHLTFEEPFKKFSYLTSMNFSYNQSIIEIPDVSEVQNLRELRLDHCRNLIVLHESVGFLKRLSHLSASKCSKLRSFLQRMFLPSLEVLDLNLCVRLEYFPEIVKEMNKSLKIYMTNTAIEELPYSIGNLTGLVCMEIPSNKKLRYLPSSLFMLPNVVTFKIGPCSRLQKSFKSLFQIPLAANVHPTLRTLHFQDGGLSDEDLFAILNYFPKLEELIVSNNNFVSLPACIKECVHLTSLDVSYCTKLRKIPECNNLKILDIDCCVNLKEISKLPSTIQKVYAKCCFSLIQETADMLWFQAAKGMRELEVLMPHTKIQEWFDWVSYGGSPCLWARGKFPIFALALIFEDAVGSPPRQNHYPQHVELHLVINGRCVPCKSYYNFKIHPHHVLICDVRILVGDQEWLGLDALFLEHDWNLVQVSYDTTSNFFLSSWGVCVFQEGTNMEDVQFLCPDPKYLDMSQKTVVPTKDPAQERKQMIQNLCLDQKVHQMLVDLLAYYENRNDLAQHSDFSFRIERLYSAIGIAKEISKQTKAELESRGSASEDEKHSLVKSFAHELAAMVVGEALISGHQGREEEQRNDSHQEEIRRRRLYDGITDGLVEARKSFPSLDIIKTRSVALNKVSRVVWMFIQPQETELYIEGIVNGLLEARMSFPGLDMWGTLHDMLYRRGMETLHDIICPLIDLRVIDEEVKAPLGVVGEAASTSDYQGSDPQQQKLIMTTIFNNGMMDGLFEAQKSFPSLDIVKTRSASLNRDVWIELLPDGKVVLPTVEMRIYTTGILNAVLEAKLSFPGLNEREKLNAVLSSIGEPPISQSARLCVGSRKDGILWQILNPSQPDAATTIFQGYMDFQRRQKDT</sequence>
<proteinExistence type="predicted"/>
<dbReference type="InterPro" id="IPR058546">
    <property type="entry name" value="RPS4B/Roq1-like_LRR"/>
</dbReference>
<dbReference type="InterPro" id="IPR027417">
    <property type="entry name" value="P-loop_NTPase"/>
</dbReference>
<keyword evidence="6" id="KW-1185">Reference proteome</keyword>
<dbReference type="InterPro" id="IPR058192">
    <property type="entry name" value="WHD_ROQ1-like"/>
</dbReference>
<dbReference type="InterPro" id="IPR032675">
    <property type="entry name" value="LRR_dom_sf"/>
</dbReference>
<dbReference type="Proteomes" id="UP001189624">
    <property type="component" value="Chromosome 8"/>
</dbReference>
<dbReference type="GO" id="GO:0007165">
    <property type="term" value="P:signal transduction"/>
    <property type="evidence" value="ECO:0007669"/>
    <property type="project" value="InterPro"/>
</dbReference>
<dbReference type="SUPFAM" id="SSF52540">
    <property type="entry name" value="P-loop containing nucleoside triphosphate hydrolases"/>
    <property type="match status" value="1"/>
</dbReference>
<dbReference type="PANTHER" id="PTHR11017">
    <property type="entry name" value="LEUCINE-RICH REPEAT-CONTAINING PROTEIN"/>
    <property type="match status" value="1"/>
</dbReference>
<keyword evidence="1" id="KW-0677">Repeat</keyword>
<dbReference type="PANTHER" id="PTHR11017:SF587">
    <property type="entry name" value="NB-ARC DOMAIN PROTEIN"/>
    <property type="match status" value="1"/>
</dbReference>